<dbReference type="PROSITE" id="PS00012">
    <property type="entry name" value="PHOSPHOPANTETHEINE"/>
    <property type="match status" value="1"/>
</dbReference>
<proteinExistence type="predicted"/>
<dbReference type="InterPro" id="IPR006162">
    <property type="entry name" value="Ppantetheine_attach_site"/>
</dbReference>
<organism evidence="4 5">
    <name type="scientific">Streptomyces venezuelae</name>
    <dbReference type="NCBI Taxonomy" id="54571"/>
    <lineage>
        <taxon>Bacteria</taxon>
        <taxon>Bacillati</taxon>
        <taxon>Actinomycetota</taxon>
        <taxon>Actinomycetes</taxon>
        <taxon>Kitasatosporales</taxon>
        <taxon>Streptomycetaceae</taxon>
        <taxon>Streptomyces</taxon>
    </lineage>
</organism>
<dbReference type="SUPFAM" id="SSF47336">
    <property type="entry name" value="ACP-like"/>
    <property type="match status" value="1"/>
</dbReference>
<evidence type="ECO:0000313" key="5">
    <source>
        <dbReference type="Proteomes" id="UP000324015"/>
    </source>
</evidence>
<evidence type="ECO:0000313" key="4">
    <source>
        <dbReference type="EMBL" id="QES45346.1"/>
    </source>
</evidence>
<dbReference type="Pfam" id="PF00550">
    <property type="entry name" value="PP-binding"/>
    <property type="match status" value="1"/>
</dbReference>
<dbReference type="EMBL" id="CP029191">
    <property type="protein sequence ID" value="QES45346.1"/>
    <property type="molecule type" value="Genomic_DNA"/>
</dbReference>
<protein>
    <submittedName>
        <fullName evidence="4">Acyl carrier protein</fullName>
    </submittedName>
</protein>
<keyword evidence="1" id="KW-0596">Phosphopantetheine</keyword>
<accession>A0A5P2CR16</accession>
<dbReference type="InterPro" id="IPR036736">
    <property type="entry name" value="ACP-like_sf"/>
</dbReference>
<dbReference type="PROSITE" id="PS50075">
    <property type="entry name" value="CARRIER"/>
    <property type="match status" value="1"/>
</dbReference>
<dbReference type="RefSeq" id="WP_150187655.1">
    <property type="nucleotide sequence ID" value="NZ_CP029191.1"/>
</dbReference>
<evidence type="ECO:0000256" key="2">
    <source>
        <dbReference type="ARBA" id="ARBA00022553"/>
    </source>
</evidence>
<sequence>MTQLDESSARSPQGPELPAELVALLTDRLDVQAGSDQLSPSTTFEDLGLDSLWLMELVVAAEEEFGIVLPENALDLRPTSTLGEAATAFEHVS</sequence>
<dbReference type="InterPro" id="IPR009081">
    <property type="entry name" value="PP-bd_ACP"/>
</dbReference>
<dbReference type="Gene3D" id="1.10.1200.10">
    <property type="entry name" value="ACP-like"/>
    <property type="match status" value="1"/>
</dbReference>
<evidence type="ECO:0000256" key="1">
    <source>
        <dbReference type="ARBA" id="ARBA00022450"/>
    </source>
</evidence>
<evidence type="ECO:0000259" key="3">
    <source>
        <dbReference type="PROSITE" id="PS50075"/>
    </source>
</evidence>
<name>A0A5P2CR16_STRVZ</name>
<keyword evidence="2" id="KW-0597">Phosphoprotein</keyword>
<dbReference type="Proteomes" id="UP000324015">
    <property type="component" value="Chromosome"/>
</dbReference>
<gene>
    <name evidence="4" type="ORF">DEJ49_33990</name>
</gene>
<reference evidence="4 5" key="1">
    <citation type="submission" date="2018-05" db="EMBL/GenBank/DDBJ databases">
        <title>Streptomyces venezuelae.</title>
        <authorList>
            <person name="Kim W."/>
            <person name="Lee N."/>
            <person name="Cho B.-K."/>
        </authorList>
    </citation>
    <scope>NUCLEOTIDE SEQUENCE [LARGE SCALE GENOMIC DNA]</scope>
    <source>
        <strain evidence="4 5">ATCC 14585</strain>
    </source>
</reference>
<feature type="domain" description="Carrier" evidence="3">
    <location>
        <begin position="15"/>
        <end position="93"/>
    </location>
</feature>
<dbReference type="AlphaFoldDB" id="A0A5P2CR16"/>